<evidence type="ECO:0000313" key="2">
    <source>
        <dbReference type="Proteomes" id="UP000041254"/>
    </source>
</evidence>
<protein>
    <recommendedName>
        <fullName evidence="3">NYN domain-containing protein</fullName>
    </recommendedName>
</protein>
<dbReference type="InParanoid" id="A0A0G4FXJ8"/>
<dbReference type="Proteomes" id="UP000041254">
    <property type="component" value="Unassembled WGS sequence"/>
</dbReference>
<reference evidence="1 2" key="1">
    <citation type="submission" date="2014-11" db="EMBL/GenBank/DDBJ databases">
        <authorList>
            <person name="Zhu J."/>
            <person name="Qi W."/>
            <person name="Song R."/>
        </authorList>
    </citation>
    <scope>NUCLEOTIDE SEQUENCE [LARGE SCALE GENOMIC DNA]</scope>
</reference>
<evidence type="ECO:0008006" key="3">
    <source>
        <dbReference type="Google" id="ProtNLM"/>
    </source>
</evidence>
<keyword evidence="2" id="KW-1185">Reference proteome</keyword>
<name>A0A0G4FXJ8_VITBC</name>
<dbReference type="AlphaFoldDB" id="A0A0G4FXJ8"/>
<evidence type="ECO:0000313" key="1">
    <source>
        <dbReference type="EMBL" id="CEM19585.1"/>
    </source>
</evidence>
<dbReference type="Gene3D" id="3.40.50.1010">
    <property type="entry name" value="5'-nuclease"/>
    <property type="match status" value="1"/>
</dbReference>
<accession>A0A0G4FXJ8</accession>
<dbReference type="VEuPathDB" id="CryptoDB:Vbra_21740"/>
<proteinExistence type="predicted"/>
<gene>
    <name evidence="1" type="ORF">Vbra_21740</name>
</gene>
<dbReference type="PhylomeDB" id="A0A0G4FXJ8"/>
<organism evidence="1 2">
    <name type="scientific">Vitrella brassicaformis (strain CCMP3155)</name>
    <dbReference type="NCBI Taxonomy" id="1169540"/>
    <lineage>
        <taxon>Eukaryota</taxon>
        <taxon>Sar</taxon>
        <taxon>Alveolata</taxon>
        <taxon>Colpodellida</taxon>
        <taxon>Vitrellaceae</taxon>
        <taxon>Vitrella</taxon>
    </lineage>
</organism>
<sequence length="195" mass="22120">MARSSAHRSSQQRVLRCALIVDGANFIQGWYKYEKKQRQTRKVNPHHSEFEGLVLGMITDFAAKTDHPIQLVDGHIIFVNVDPKRHLDDTAWSLPSRYTGAALERQLQRAENDRNKLAWLHWDLSSQRAHFNLEVKQIGLKPKRVKCYGCKANLCHLVQKGADPLIASFLTQAAVEPDVHGVILFSGDADFKPTL</sequence>
<dbReference type="EMBL" id="CDMY01000516">
    <property type="protein sequence ID" value="CEM19585.1"/>
    <property type="molecule type" value="Genomic_DNA"/>
</dbReference>